<proteinExistence type="predicted"/>
<evidence type="ECO:0000313" key="1">
    <source>
        <dbReference type="EMBL" id="KAL0413865.1"/>
    </source>
</evidence>
<protein>
    <submittedName>
        <fullName evidence="1">Uncharacterized protein</fullName>
    </submittedName>
</protein>
<feature type="non-terminal residue" evidence="1">
    <location>
        <position position="1"/>
    </location>
</feature>
<comment type="caution">
    <text evidence="1">The sequence shown here is derived from an EMBL/GenBank/DDBJ whole genome shotgun (WGS) entry which is preliminary data.</text>
</comment>
<gene>
    <name evidence="1" type="ORF">Sradi_1588200</name>
</gene>
<sequence>ALSSMIWKAEIRGHIQGVVVSRLGPRVSQLLFADDTMIFCQAIGKSGTVFNKNMDNTTWVDLAQILGVAVIQKHEKYLKFPMVVGRSKREDVGGLGFRRLMESNLALLSKQAWRVAFMTDSLLQNIIGQKYFPFSNFFEAELGLSLSFRWRSLLDARDILVNGLCWKDVGLIKSEFHPHDAECILGIDLCSSTERDELIWHYGKKGRFSLRSAYHAARLINGEIGASCIPPSWHFI</sequence>
<reference evidence="1" key="2">
    <citation type="journal article" date="2024" name="Plant">
        <title>Genomic evolution and insights into agronomic trait innovations of Sesamum species.</title>
        <authorList>
            <person name="Miao H."/>
            <person name="Wang L."/>
            <person name="Qu L."/>
            <person name="Liu H."/>
            <person name="Sun Y."/>
            <person name="Le M."/>
            <person name="Wang Q."/>
            <person name="Wei S."/>
            <person name="Zheng Y."/>
            <person name="Lin W."/>
            <person name="Duan Y."/>
            <person name="Cao H."/>
            <person name="Xiong S."/>
            <person name="Wang X."/>
            <person name="Wei L."/>
            <person name="Li C."/>
            <person name="Ma Q."/>
            <person name="Ju M."/>
            <person name="Zhao R."/>
            <person name="Li G."/>
            <person name="Mu C."/>
            <person name="Tian Q."/>
            <person name="Mei H."/>
            <person name="Zhang T."/>
            <person name="Gao T."/>
            <person name="Zhang H."/>
        </authorList>
    </citation>
    <scope>NUCLEOTIDE SEQUENCE</scope>
    <source>
        <strain evidence="1">G02</strain>
    </source>
</reference>
<dbReference type="AlphaFoldDB" id="A0AAW2UBY9"/>
<organism evidence="1">
    <name type="scientific">Sesamum radiatum</name>
    <name type="common">Black benniseed</name>
    <dbReference type="NCBI Taxonomy" id="300843"/>
    <lineage>
        <taxon>Eukaryota</taxon>
        <taxon>Viridiplantae</taxon>
        <taxon>Streptophyta</taxon>
        <taxon>Embryophyta</taxon>
        <taxon>Tracheophyta</taxon>
        <taxon>Spermatophyta</taxon>
        <taxon>Magnoliopsida</taxon>
        <taxon>eudicotyledons</taxon>
        <taxon>Gunneridae</taxon>
        <taxon>Pentapetalae</taxon>
        <taxon>asterids</taxon>
        <taxon>lamiids</taxon>
        <taxon>Lamiales</taxon>
        <taxon>Pedaliaceae</taxon>
        <taxon>Sesamum</taxon>
    </lineage>
</organism>
<accession>A0AAW2UBY9</accession>
<reference evidence="1" key="1">
    <citation type="submission" date="2020-06" db="EMBL/GenBank/DDBJ databases">
        <authorList>
            <person name="Li T."/>
            <person name="Hu X."/>
            <person name="Zhang T."/>
            <person name="Song X."/>
            <person name="Zhang H."/>
            <person name="Dai N."/>
            <person name="Sheng W."/>
            <person name="Hou X."/>
            <person name="Wei L."/>
        </authorList>
    </citation>
    <scope>NUCLEOTIDE SEQUENCE</scope>
    <source>
        <strain evidence="1">G02</strain>
        <tissue evidence="1">Leaf</tissue>
    </source>
</reference>
<name>A0AAW2UBY9_SESRA</name>
<dbReference type="EMBL" id="JACGWJ010000006">
    <property type="protein sequence ID" value="KAL0413865.1"/>
    <property type="molecule type" value="Genomic_DNA"/>
</dbReference>